<evidence type="ECO:0000256" key="3">
    <source>
        <dbReference type="ARBA" id="ARBA00022722"/>
    </source>
</evidence>
<dbReference type="GO" id="GO:0000287">
    <property type="term" value="F:magnesium ion binding"/>
    <property type="evidence" value="ECO:0007669"/>
    <property type="project" value="UniProtKB-UniRule"/>
</dbReference>
<evidence type="ECO:0000256" key="5">
    <source>
        <dbReference type="ARBA" id="ARBA00022801"/>
    </source>
</evidence>
<dbReference type="GO" id="GO:0004540">
    <property type="term" value="F:RNA nuclease activity"/>
    <property type="evidence" value="ECO:0007669"/>
    <property type="project" value="InterPro"/>
</dbReference>
<keyword evidence="2 8" id="KW-1277">Toxin-antitoxin system</keyword>
<dbReference type="Gene3D" id="3.40.50.1010">
    <property type="entry name" value="5'-nuclease"/>
    <property type="match status" value="1"/>
</dbReference>
<dbReference type="EC" id="3.1.-.-" evidence="8"/>
<dbReference type="Proteomes" id="UP000229554">
    <property type="component" value="Unassembled WGS sequence"/>
</dbReference>
<gene>
    <name evidence="8" type="primary">vapC</name>
    <name evidence="10" type="ORF">COU88_03265</name>
</gene>
<evidence type="ECO:0000256" key="8">
    <source>
        <dbReference type="HAMAP-Rule" id="MF_00265"/>
    </source>
</evidence>
<dbReference type="InterPro" id="IPR029060">
    <property type="entry name" value="PIN-like_dom_sf"/>
</dbReference>
<keyword evidence="6 8" id="KW-0460">Magnesium</keyword>
<dbReference type="Pfam" id="PF01850">
    <property type="entry name" value="PIN"/>
    <property type="match status" value="1"/>
</dbReference>
<evidence type="ECO:0000313" key="10">
    <source>
        <dbReference type="EMBL" id="PJE62772.1"/>
    </source>
</evidence>
<name>A0A2M8KS74_9BACT</name>
<dbReference type="SUPFAM" id="SSF88723">
    <property type="entry name" value="PIN domain-like"/>
    <property type="match status" value="1"/>
</dbReference>
<dbReference type="AlphaFoldDB" id="A0A2M8KS74"/>
<comment type="function">
    <text evidence="8">Toxic component of a toxin-antitoxin (TA) system. An RNase.</text>
</comment>
<evidence type="ECO:0000256" key="6">
    <source>
        <dbReference type="ARBA" id="ARBA00022842"/>
    </source>
</evidence>
<evidence type="ECO:0000259" key="9">
    <source>
        <dbReference type="Pfam" id="PF01850"/>
    </source>
</evidence>
<dbReference type="GO" id="GO:0090729">
    <property type="term" value="F:toxin activity"/>
    <property type="evidence" value="ECO:0007669"/>
    <property type="project" value="UniProtKB-KW"/>
</dbReference>
<dbReference type="PANTHER" id="PTHR33653">
    <property type="entry name" value="RIBONUCLEASE VAPC2"/>
    <property type="match status" value="1"/>
</dbReference>
<dbReference type="GO" id="GO:0016787">
    <property type="term" value="F:hydrolase activity"/>
    <property type="evidence" value="ECO:0007669"/>
    <property type="project" value="UniProtKB-KW"/>
</dbReference>
<comment type="cofactor">
    <cofactor evidence="1 8">
        <name>Mg(2+)</name>
        <dbReference type="ChEBI" id="CHEBI:18420"/>
    </cofactor>
</comment>
<feature type="binding site" evidence="8">
    <location>
        <position position="5"/>
    </location>
    <ligand>
        <name>Mg(2+)</name>
        <dbReference type="ChEBI" id="CHEBI:18420"/>
    </ligand>
</feature>
<dbReference type="HAMAP" id="MF_00265">
    <property type="entry name" value="VapC_Nob1"/>
    <property type="match status" value="1"/>
</dbReference>
<feature type="domain" description="PIN" evidence="9">
    <location>
        <begin position="2"/>
        <end position="117"/>
    </location>
</feature>
<comment type="similarity">
    <text evidence="7 8">Belongs to the PINc/VapC protein family.</text>
</comment>
<evidence type="ECO:0000256" key="7">
    <source>
        <dbReference type="ARBA" id="ARBA00038093"/>
    </source>
</evidence>
<dbReference type="PANTHER" id="PTHR33653:SF1">
    <property type="entry name" value="RIBONUCLEASE VAPC2"/>
    <property type="match status" value="1"/>
</dbReference>
<dbReference type="EMBL" id="PFED01000130">
    <property type="protein sequence ID" value="PJE62772.1"/>
    <property type="molecule type" value="Genomic_DNA"/>
</dbReference>
<organism evidence="10 11">
    <name type="scientific">Candidatus Roizmanbacteria bacterium CG10_big_fil_rev_8_21_14_0_10_39_6</name>
    <dbReference type="NCBI Taxonomy" id="1974853"/>
    <lineage>
        <taxon>Bacteria</taxon>
        <taxon>Candidatus Roizmaniibacteriota</taxon>
    </lineage>
</organism>
<comment type="caution">
    <text evidence="10">The sequence shown here is derived from an EMBL/GenBank/DDBJ whole genome shotgun (WGS) entry which is preliminary data.</text>
</comment>
<evidence type="ECO:0000256" key="2">
    <source>
        <dbReference type="ARBA" id="ARBA00022649"/>
    </source>
</evidence>
<keyword evidence="5 8" id="KW-0378">Hydrolase</keyword>
<keyword evidence="3 8" id="KW-0540">Nuclease</keyword>
<protein>
    <recommendedName>
        <fullName evidence="8">Ribonuclease VapC</fullName>
        <shortName evidence="8">RNase VapC</shortName>
        <ecNumber evidence="8">3.1.-.-</ecNumber>
    </recommendedName>
    <alternativeName>
        <fullName evidence="8">Toxin VapC</fullName>
    </alternativeName>
</protein>
<evidence type="ECO:0000256" key="1">
    <source>
        <dbReference type="ARBA" id="ARBA00001946"/>
    </source>
</evidence>
<dbReference type="InterPro" id="IPR050556">
    <property type="entry name" value="Type_II_TA_system_RNase"/>
</dbReference>
<evidence type="ECO:0000313" key="11">
    <source>
        <dbReference type="Proteomes" id="UP000229554"/>
    </source>
</evidence>
<accession>A0A2M8KS74</accession>
<keyword evidence="8" id="KW-0800">Toxin</keyword>
<keyword evidence="4 8" id="KW-0479">Metal-binding</keyword>
<dbReference type="InterPro" id="IPR002716">
    <property type="entry name" value="PIN_dom"/>
</dbReference>
<proteinExistence type="inferred from homology"/>
<evidence type="ECO:0000256" key="4">
    <source>
        <dbReference type="ARBA" id="ARBA00022723"/>
    </source>
</evidence>
<sequence>MVILDTSVIIDHLRRSVEESVLVKLFERYPSETFALSVISVQGLYEGMSTKNEKKENYMLSTVSTLEIVPYTVDIATKAGKIARDLETPIDLADAAIAATCIQNDVPLYTLNTKHFRTIPTLIFFQPVDFSEQKR</sequence>
<reference evidence="11" key="1">
    <citation type="submission" date="2017-09" db="EMBL/GenBank/DDBJ databases">
        <title>Depth-based differentiation of microbial function through sediment-hosted aquifers and enrichment of novel symbionts in the deep terrestrial subsurface.</title>
        <authorList>
            <person name="Probst A.J."/>
            <person name="Ladd B."/>
            <person name="Jarett J.K."/>
            <person name="Geller-Mcgrath D.E."/>
            <person name="Sieber C.M.K."/>
            <person name="Emerson J.B."/>
            <person name="Anantharaman K."/>
            <person name="Thomas B.C."/>
            <person name="Malmstrom R."/>
            <person name="Stieglmeier M."/>
            <person name="Klingl A."/>
            <person name="Woyke T."/>
            <person name="Ryan C.M."/>
            <person name="Banfield J.F."/>
        </authorList>
    </citation>
    <scope>NUCLEOTIDE SEQUENCE [LARGE SCALE GENOMIC DNA]</scope>
</reference>
<feature type="binding site" evidence="8">
    <location>
        <position position="94"/>
    </location>
    <ligand>
        <name>Mg(2+)</name>
        <dbReference type="ChEBI" id="CHEBI:18420"/>
    </ligand>
</feature>
<dbReference type="InterPro" id="IPR022907">
    <property type="entry name" value="VapC_family"/>
</dbReference>